<comment type="caution">
    <text evidence="9">The sequence shown here is derived from an EMBL/GenBank/DDBJ whole genome shotgun (WGS) entry which is preliminary data.</text>
</comment>
<feature type="transmembrane region" description="Helical" evidence="7">
    <location>
        <begin position="12"/>
        <end position="29"/>
    </location>
</feature>
<evidence type="ECO:0000313" key="9">
    <source>
        <dbReference type="EMBL" id="TJZ82558.1"/>
    </source>
</evidence>
<gene>
    <name evidence="9" type="ORF">FA740_14720</name>
</gene>
<dbReference type="GO" id="GO:0005886">
    <property type="term" value="C:plasma membrane"/>
    <property type="evidence" value="ECO:0007669"/>
    <property type="project" value="UniProtKB-SubCell"/>
</dbReference>
<keyword evidence="5 7" id="KW-1133">Transmembrane helix</keyword>
<evidence type="ECO:0000256" key="6">
    <source>
        <dbReference type="ARBA" id="ARBA00023136"/>
    </source>
</evidence>
<keyword evidence="10" id="KW-1185">Reference proteome</keyword>
<dbReference type="PANTHER" id="PTHR33932">
    <property type="entry name" value="NA(+)/H(+) ANTIPORTER SUBUNIT B"/>
    <property type="match status" value="1"/>
</dbReference>
<name>A0A4V5MVB4_9RHOB</name>
<evidence type="ECO:0000256" key="5">
    <source>
        <dbReference type="ARBA" id="ARBA00022989"/>
    </source>
</evidence>
<evidence type="ECO:0000256" key="4">
    <source>
        <dbReference type="ARBA" id="ARBA00022692"/>
    </source>
</evidence>
<evidence type="ECO:0000256" key="7">
    <source>
        <dbReference type="SAM" id="Phobius"/>
    </source>
</evidence>
<evidence type="ECO:0000256" key="3">
    <source>
        <dbReference type="ARBA" id="ARBA00022475"/>
    </source>
</evidence>
<feature type="transmembrane region" description="Helical" evidence="7">
    <location>
        <begin position="67"/>
        <end position="87"/>
    </location>
</feature>
<feature type="domain" description="Na+/H+ antiporter MnhB subunit-related protein" evidence="8">
    <location>
        <begin position="5"/>
        <end position="129"/>
    </location>
</feature>
<sequence>MQSLILTTTTRLLAALLLMFSIYALLRGHNLPGGGFIGGLIGATAFILYTIATSVDEARAALRIDPSNLAILGVGVAALAGLGAGFAGDPFFTGQWLFLFQDGDSYIPLSTVLVFDIGVYMAVFGGILTLVFAMEQEI</sequence>
<dbReference type="AlphaFoldDB" id="A0A4V5MVB4"/>
<feature type="transmembrane region" description="Helical" evidence="7">
    <location>
        <begin position="35"/>
        <end position="55"/>
    </location>
</feature>
<dbReference type="PANTHER" id="PTHR33932:SF4">
    <property type="entry name" value="NA(+)_H(+) ANTIPORTER SUBUNIT B"/>
    <property type="match status" value="1"/>
</dbReference>
<dbReference type="InterPro" id="IPR007182">
    <property type="entry name" value="MnhB"/>
</dbReference>
<evidence type="ECO:0000256" key="1">
    <source>
        <dbReference type="ARBA" id="ARBA00004651"/>
    </source>
</evidence>
<dbReference type="InterPro" id="IPR050622">
    <property type="entry name" value="CPA3_antiporter_subunitB"/>
</dbReference>
<protein>
    <submittedName>
        <fullName evidence="9">Na(+)/H(+) antiporter subunit B</fullName>
    </submittedName>
</protein>
<dbReference type="Pfam" id="PF04039">
    <property type="entry name" value="MnhB"/>
    <property type="match status" value="1"/>
</dbReference>
<comment type="subcellular location">
    <subcellularLocation>
        <location evidence="1">Cell membrane</location>
        <topology evidence="1">Multi-pass membrane protein</topology>
    </subcellularLocation>
</comment>
<keyword evidence="6 7" id="KW-0472">Membrane</keyword>
<evidence type="ECO:0000259" key="8">
    <source>
        <dbReference type="Pfam" id="PF04039"/>
    </source>
</evidence>
<dbReference type="RefSeq" id="WP_136857530.1">
    <property type="nucleotide sequence ID" value="NZ_CALEYR010000111.1"/>
</dbReference>
<keyword evidence="4 7" id="KW-0812">Transmembrane</keyword>
<comment type="similarity">
    <text evidence="2">Belongs to the CPA3 antiporters (TC 2.A.63) subunit B family.</text>
</comment>
<keyword evidence="3" id="KW-1003">Cell membrane</keyword>
<dbReference type="EMBL" id="SUNH01000021">
    <property type="protein sequence ID" value="TJZ82558.1"/>
    <property type="molecule type" value="Genomic_DNA"/>
</dbReference>
<evidence type="ECO:0000313" key="10">
    <source>
        <dbReference type="Proteomes" id="UP000306223"/>
    </source>
</evidence>
<proteinExistence type="inferred from homology"/>
<accession>A0A4V5MVB4</accession>
<reference evidence="9 10" key="1">
    <citation type="submission" date="2019-04" db="EMBL/GenBank/DDBJ databases">
        <authorList>
            <person name="Li J."/>
        </authorList>
    </citation>
    <scope>NUCLEOTIDE SEQUENCE [LARGE SCALE GENOMIC DNA]</scope>
    <source>
        <strain evidence="9 10">CCTCC AB2016182</strain>
    </source>
</reference>
<dbReference type="Proteomes" id="UP000306223">
    <property type="component" value="Unassembled WGS sequence"/>
</dbReference>
<feature type="transmembrane region" description="Helical" evidence="7">
    <location>
        <begin position="107"/>
        <end position="133"/>
    </location>
</feature>
<dbReference type="OrthoDB" id="9798859at2"/>
<evidence type="ECO:0000256" key="2">
    <source>
        <dbReference type="ARBA" id="ARBA00009425"/>
    </source>
</evidence>
<organism evidence="9 10">
    <name type="scientific">Paracoccus hibiscisoli</name>
    <dbReference type="NCBI Taxonomy" id="2023261"/>
    <lineage>
        <taxon>Bacteria</taxon>
        <taxon>Pseudomonadati</taxon>
        <taxon>Pseudomonadota</taxon>
        <taxon>Alphaproteobacteria</taxon>
        <taxon>Rhodobacterales</taxon>
        <taxon>Paracoccaceae</taxon>
        <taxon>Paracoccus</taxon>
    </lineage>
</organism>